<dbReference type="AlphaFoldDB" id="A0A173SE86"/>
<organism evidence="1 2">
    <name type="scientific">Dorea longicatena</name>
    <dbReference type="NCBI Taxonomy" id="88431"/>
    <lineage>
        <taxon>Bacteria</taxon>
        <taxon>Bacillati</taxon>
        <taxon>Bacillota</taxon>
        <taxon>Clostridia</taxon>
        <taxon>Lachnospirales</taxon>
        <taxon>Lachnospiraceae</taxon>
        <taxon>Dorea</taxon>
    </lineage>
</organism>
<gene>
    <name evidence="1" type="ORF">ERS852573_00933</name>
</gene>
<dbReference type="RefSeq" id="WP_155515152.1">
    <property type="nucleotide sequence ID" value="NZ_CYXO01000004.1"/>
</dbReference>
<reference evidence="1 2" key="1">
    <citation type="submission" date="2015-09" db="EMBL/GenBank/DDBJ databases">
        <authorList>
            <consortium name="Pathogen Informatics"/>
        </authorList>
    </citation>
    <scope>NUCLEOTIDE SEQUENCE [LARGE SCALE GENOMIC DNA]</scope>
    <source>
        <strain evidence="1 2">2789STDY5834961</strain>
    </source>
</reference>
<name>A0A173SE86_9FIRM</name>
<evidence type="ECO:0000313" key="1">
    <source>
        <dbReference type="EMBL" id="CUM87568.1"/>
    </source>
</evidence>
<sequence>MDEKRKLIEEELKKLGINTIDELNEAIKKEKLDVTLMVAIPNKKAATC</sequence>
<dbReference type="EMBL" id="CYXO01000004">
    <property type="protein sequence ID" value="CUM87568.1"/>
    <property type="molecule type" value="Genomic_DNA"/>
</dbReference>
<evidence type="ECO:0000313" key="2">
    <source>
        <dbReference type="Proteomes" id="UP000095597"/>
    </source>
</evidence>
<dbReference type="Proteomes" id="UP000095597">
    <property type="component" value="Unassembled WGS sequence"/>
</dbReference>
<proteinExistence type="predicted"/>
<accession>A0A173SE86</accession>
<protein>
    <submittedName>
        <fullName evidence="1">Uncharacterized protein</fullName>
    </submittedName>
</protein>